<dbReference type="InterPro" id="IPR058627">
    <property type="entry name" value="MdtA-like_C"/>
</dbReference>
<keyword evidence="3 4" id="KW-0175">Coiled coil</keyword>
<dbReference type="EMBL" id="JBHSCR010000017">
    <property type="protein sequence ID" value="MFC4349335.1"/>
    <property type="molecule type" value="Genomic_DNA"/>
</dbReference>
<dbReference type="RefSeq" id="WP_082719797.1">
    <property type="nucleotide sequence ID" value="NZ_JBHSCR010000017.1"/>
</dbReference>
<dbReference type="InterPro" id="IPR050465">
    <property type="entry name" value="UPF0194_transport"/>
</dbReference>
<proteinExistence type="inferred from homology"/>
<feature type="compositionally biased region" description="Low complexity" evidence="5">
    <location>
        <begin position="30"/>
        <end position="44"/>
    </location>
</feature>
<dbReference type="PANTHER" id="PTHR32347">
    <property type="entry name" value="EFFLUX SYSTEM COMPONENT YKNX-RELATED"/>
    <property type="match status" value="1"/>
</dbReference>
<accession>A0ABV8UES1</accession>
<evidence type="ECO:0000256" key="3">
    <source>
        <dbReference type="ARBA" id="ARBA00023054"/>
    </source>
</evidence>
<evidence type="ECO:0000256" key="1">
    <source>
        <dbReference type="ARBA" id="ARBA00004196"/>
    </source>
</evidence>
<feature type="transmembrane region" description="Helical" evidence="6">
    <location>
        <begin position="59"/>
        <end position="77"/>
    </location>
</feature>
<dbReference type="Gene3D" id="1.10.287.470">
    <property type="entry name" value="Helix hairpin bin"/>
    <property type="match status" value="1"/>
</dbReference>
<evidence type="ECO:0000256" key="4">
    <source>
        <dbReference type="SAM" id="Coils"/>
    </source>
</evidence>
<keyword evidence="9" id="KW-1185">Reference proteome</keyword>
<dbReference type="Gene3D" id="2.40.50.100">
    <property type="match status" value="1"/>
</dbReference>
<evidence type="ECO:0000313" key="9">
    <source>
        <dbReference type="Proteomes" id="UP001595776"/>
    </source>
</evidence>
<feature type="region of interest" description="Disordered" evidence="5">
    <location>
        <begin position="1"/>
        <end position="51"/>
    </location>
</feature>
<dbReference type="InterPro" id="IPR006143">
    <property type="entry name" value="RND_pump_MFP"/>
</dbReference>
<comment type="similarity">
    <text evidence="2">Belongs to the membrane fusion protein (MFP) (TC 8.A.1) family.</text>
</comment>
<dbReference type="Gene3D" id="2.40.30.170">
    <property type="match status" value="1"/>
</dbReference>
<dbReference type="PANTHER" id="PTHR32347:SF23">
    <property type="entry name" value="BLL5650 PROTEIN"/>
    <property type="match status" value="1"/>
</dbReference>
<dbReference type="SUPFAM" id="SSF111369">
    <property type="entry name" value="HlyD-like secretion proteins"/>
    <property type="match status" value="1"/>
</dbReference>
<feature type="domain" description="Multidrug resistance protein MdtA-like C-terminal permuted SH3" evidence="7">
    <location>
        <begin position="389"/>
        <end position="447"/>
    </location>
</feature>
<keyword evidence="6" id="KW-0472">Membrane</keyword>
<evidence type="ECO:0000256" key="6">
    <source>
        <dbReference type="SAM" id="Phobius"/>
    </source>
</evidence>
<sequence>MGTVTDMEQKKEAAKTISMQGGTTSGPRTAAGSRGASGAVSGSGMDRRVEKKKTPWKKVGIAAAAVVVIGFLATIVMDASGGRSFRVNEDRIVVSTVSTGTFEDFIPVRGRVTPLKTVFLDAIEGGRVERVLVEDGAMLKAGDMIVELSNTGLQLDVTRNEALVTEQLNNMRTIELQLEQNRLDHKRNIVEMNYQIKRLERQVVRERELIKTNAISQAQLDQTEDELEYYRNRLEITLESQKTDAEMQETQLAFLKESGEQLEKNLKLARKNLDALNVRAPVDGKLSGFNVEIGQSINRGGRLGQIDDPDRYKLTANIDEFYLGRVDLGQEATYERGSEAYKMQIAKIYPQVQNGQFEVDFVFEGDGQPDGIRRGQTLQTKLTLGDATDAVLIPNGAFFQDTGGNWVFVVSPDGSQAIKRTVRLGRRNSRFIEVLEGLEVGERVVTSPYTSFVDMDRLKLSGE</sequence>
<dbReference type="Proteomes" id="UP001595776">
    <property type="component" value="Unassembled WGS sequence"/>
</dbReference>
<organism evidence="8 9">
    <name type="scientific">Kordiimonas lipolytica</name>
    <dbReference type="NCBI Taxonomy" id="1662421"/>
    <lineage>
        <taxon>Bacteria</taxon>
        <taxon>Pseudomonadati</taxon>
        <taxon>Pseudomonadota</taxon>
        <taxon>Alphaproteobacteria</taxon>
        <taxon>Kordiimonadales</taxon>
        <taxon>Kordiimonadaceae</taxon>
        <taxon>Kordiimonas</taxon>
    </lineage>
</organism>
<gene>
    <name evidence="8" type="ORF">ACFO5Q_15900</name>
</gene>
<evidence type="ECO:0000256" key="5">
    <source>
        <dbReference type="SAM" id="MobiDB-lite"/>
    </source>
</evidence>
<protein>
    <submittedName>
        <fullName evidence="8">Efflux RND transporter periplasmic adaptor subunit</fullName>
    </submittedName>
</protein>
<evidence type="ECO:0000259" key="7">
    <source>
        <dbReference type="Pfam" id="PF25967"/>
    </source>
</evidence>
<dbReference type="Gene3D" id="2.40.420.20">
    <property type="match status" value="1"/>
</dbReference>
<reference evidence="9" key="1">
    <citation type="journal article" date="2019" name="Int. J. Syst. Evol. Microbiol.">
        <title>The Global Catalogue of Microorganisms (GCM) 10K type strain sequencing project: providing services to taxonomists for standard genome sequencing and annotation.</title>
        <authorList>
            <consortium name="The Broad Institute Genomics Platform"/>
            <consortium name="The Broad Institute Genome Sequencing Center for Infectious Disease"/>
            <person name="Wu L."/>
            <person name="Ma J."/>
        </authorList>
    </citation>
    <scope>NUCLEOTIDE SEQUENCE [LARGE SCALE GENOMIC DNA]</scope>
    <source>
        <strain evidence="9">CGMCC 1.15304</strain>
    </source>
</reference>
<evidence type="ECO:0000313" key="8">
    <source>
        <dbReference type="EMBL" id="MFC4349335.1"/>
    </source>
</evidence>
<comment type="subcellular location">
    <subcellularLocation>
        <location evidence="1">Cell envelope</location>
    </subcellularLocation>
</comment>
<keyword evidence="6" id="KW-1133">Transmembrane helix</keyword>
<name>A0ABV8UES1_9PROT</name>
<dbReference type="NCBIfam" id="TIGR01730">
    <property type="entry name" value="RND_mfp"/>
    <property type="match status" value="1"/>
</dbReference>
<keyword evidence="6" id="KW-0812">Transmembrane</keyword>
<dbReference type="Pfam" id="PF25967">
    <property type="entry name" value="RND-MFP_C"/>
    <property type="match status" value="1"/>
</dbReference>
<feature type="compositionally biased region" description="Polar residues" evidence="5">
    <location>
        <begin position="17"/>
        <end position="27"/>
    </location>
</feature>
<comment type="caution">
    <text evidence="8">The sequence shown here is derived from an EMBL/GenBank/DDBJ whole genome shotgun (WGS) entry which is preliminary data.</text>
</comment>
<evidence type="ECO:0000256" key="2">
    <source>
        <dbReference type="ARBA" id="ARBA00009477"/>
    </source>
</evidence>
<feature type="coiled-coil region" evidence="4">
    <location>
        <begin position="182"/>
        <end position="279"/>
    </location>
</feature>